<dbReference type="Proteomes" id="UP000054761">
    <property type="component" value="Unassembled WGS sequence"/>
</dbReference>
<dbReference type="AlphaFoldDB" id="A0A0W0VR13"/>
<dbReference type="PANTHER" id="PTHR43774:SF1">
    <property type="entry name" value="PEPTIDE METHIONINE SULFOXIDE REDUCTASE MSRA 2"/>
    <property type="match status" value="1"/>
</dbReference>
<dbReference type="PANTHER" id="PTHR43774">
    <property type="entry name" value="PEPTIDE METHIONINE SULFOXIDE REDUCTASE"/>
    <property type="match status" value="1"/>
</dbReference>
<comment type="catalytic activity">
    <reaction evidence="3 4">
        <text>[thioredoxin]-disulfide + L-methionine + H2O = L-methionine (S)-S-oxide + [thioredoxin]-dithiol</text>
        <dbReference type="Rhea" id="RHEA:19993"/>
        <dbReference type="Rhea" id="RHEA-COMP:10698"/>
        <dbReference type="Rhea" id="RHEA-COMP:10700"/>
        <dbReference type="ChEBI" id="CHEBI:15377"/>
        <dbReference type="ChEBI" id="CHEBI:29950"/>
        <dbReference type="ChEBI" id="CHEBI:50058"/>
        <dbReference type="ChEBI" id="CHEBI:57844"/>
        <dbReference type="ChEBI" id="CHEBI:58772"/>
        <dbReference type="EC" id="1.8.4.11"/>
    </reaction>
</comment>
<dbReference type="GO" id="GO:0008113">
    <property type="term" value="F:peptide-methionine (S)-S-oxide reductase activity"/>
    <property type="evidence" value="ECO:0007669"/>
    <property type="project" value="UniProtKB-UniRule"/>
</dbReference>
<evidence type="ECO:0000313" key="6">
    <source>
        <dbReference type="EMBL" id="KTD22485.1"/>
    </source>
</evidence>
<comment type="function">
    <text evidence="4">Has an important function as a repair enzyme for proteins that have been inactivated by oxidation. Catalyzes the reversible oxidation-reduction of methionine sulfoxide in proteins to methionine.</text>
</comment>
<evidence type="ECO:0000313" key="7">
    <source>
        <dbReference type="Proteomes" id="UP000054761"/>
    </source>
</evidence>
<dbReference type="EMBL" id="LNYH01000086">
    <property type="protein sequence ID" value="KTD22485.1"/>
    <property type="molecule type" value="Genomic_DNA"/>
</dbReference>
<dbReference type="Gene3D" id="3.30.1060.10">
    <property type="entry name" value="Peptide methionine sulphoxide reductase MsrA"/>
    <property type="match status" value="1"/>
</dbReference>
<dbReference type="PATRIC" id="fig|454.4.peg.1638"/>
<evidence type="ECO:0000256" key="4">
    <source>
        <dbReference type="HAMAP-Rule" id="MF_01401"/>
    </source>
</evidence>
<feature type="active site" evidence="4">
    <location>
        <position position="30"/>
    </location>
</feature>
<name>A0A0W0VR13_9GAMM</name>
<gene>
    <name evidence="4" type="primary">msrA</name>
    <name evidence="6" type="ORF">Lisr_1506</name>
</gene>
<dbReference type="STRING" id="454.Lisr_1506"/>
<dbReference type="InterPro" id="IPR036509">
    <property type="entry name" value="Met_Sox_Rdtase_MsrA_sf"/>
</dbReference>
<dbReference type="GO" id="GO:0033744">
    <property type="term" value="F:L-methionine:thioredoxin-disulfide S-oxidoreductase activity"/>
    <property type="evidence" value="ECO:0007669"/>
    <property type="project" value="RHEA"/>
</dbReference>
<sequence>MLRVVGLFFLLVLSAAGYSKQDEAIFAGGCFWCVEADFDKLPGVLSTTSGYDGGTYKNPTYHLVSSGTTKYVESVKIIYDSDKISYRDLVLYFFRHIDPTSKDGQFCDRGRQYRSVIFYLNPEQKKVAEDVLEGVEKLFDKVYTEVLPSTHFYAAEKYHQNYYKKNPLRYKYYRWRCGRDQRVQEVWSHEKS</sequence>
<keyword evidence="1 4" id="KW-0560">Oxidoreductase</keyword>
<proteinExistence type="inferred from homology"/>
<organism evidence="6 7">
    <name type="scientific">Legionella israelensis</name>
    <dbReference type="NCBI Taxonomy" id="454"/>
    <lineage>
        <taxon>Bacteria</taxon>
        <taxon>Pseudomonadati</taxon>
        <taxon>Pseudomonadota</taxon>
        <taxon>Gammaproteobacteria</taxon>
        <taxon>Legionellales</taxon>
        <taxon>Legionellaceae</taxon>
        <taxon>Legionella</taxon>
    </lineage>
</organism>
<protein>
    <recommendedName>
        <fullName evidence="4">Peptide methionine sulfoxide reductase MsrA</fullName>
        <shortName evidence="4">Protein-methionine-S-oxide reductase</shortName>
        <ecNumber evidence="4">1.8.4.11</ecNumber>
    </recommendedName>
    <alternativeName>
        <fullName evidence="4">Peptide-methionine (S)-S-oxide reductase</fullName>
        <shortName evidence="4">Peptide Met(O) reductase</shortName>
    </alternativeName>
</protein>
<dbReference type="SUPFAM" id="SSF55068">
    <property type="entry name" value="Peptide methionine sulfoxide reductase"/>
    <property type="match status" value="1"/>
</dbReference>
<keyword evidence="7" id="KW-1185">Reference proteome</keyword>
<accession>A0A0W0VR13</accession>
<dbReference type="Pfam" id="PF01625">
    <property type="entry name" value="PMSR"/>
    <property type="match status" value="1"/>
</dbReference>
<dbReference type="EC" id="1.8.4.11" evidence="4"/>
<comment type="similarity">
    <text evidence="4">Belongs to the MsrA Met sulfoxide reductase family.</text>
</comment>
<dbReference type="OrthoDB" id="4174719at2"/>
<dbReference type="RefSeq" id="WP_058501857.1">
    <property type="nucleotide sequence ID" value="NZ_CAAAJA010000027.1"/>
</dbReference>
<evidence type="ECO:0000256" key="1">
    <source>
        <dbReference type="ARBA" id="ARBA00023002"/>
    </source>
</evidence>
<evidence type="ECO:0000256" key="3">
    <source>
        <dbReference type="ARBA" id="ARBA00048782"/>
    </source>
</evidence>
<feature type="domain" description="Peptide methionine sulphoxide reductase MsrA" evidence="5">
    <location>
        <begin position="23"/>
        <end position="171"/>
    </location>
</feature>
<dbReference type="NCBIfam" id="TIGR00401">
    <property type="entry name" value="msrA"/>
    <property type="match status" value="1"/>
</dbReference>
<evidence type="ECO:0000256" key="2">
    <source>
        <dbReference type="ARBA" id="ARBA00047806"/>
    </source>
</evidence>
<dbReference type="InterPro" id="IPR002569">
    <property type="entry name" value="Met_Sox_Rdtase_MsrA_dom"/>
</dbReference>
<evidence type="ECO:0000259" key="5">
    <source>
        <dbReference type="Pfam" id="PF01625"/>
    </source>
</evidence>
<reference evidence="6 7" key="1">
    <citation type="submission" date="2015-11" db="EMBL/GenBank/DDBJ databases">
        <title>Genomic analysis of 38 Legionella species identifies large and diverse effector repertoires.</title>
        <authorList>
            <person name="Burstein D."/>
            <person name="Amaro F."/>
            <person name="Zusman T."/>
            <person name="Lifshitz Z."/>
            <person name="Cohen O."/>
            <person name="Gilbert J.A."/>
            <person name="Pupko T."/>
            <person name="Shuman H.A."/>
            <person name="Segal G."/>
        </authorList>
    </citation>
    <scope>NUCLEOTIDE SEQUENCE [LARGE SCALE GENOMIC DNA]</scope>
    <source>
        <strain evidence="6 7">Bercovier 4</strain>
    </source>
</reference>
<comment type="caution">
    <text evidence="6">The sequence shown here is derived from an EMBL/GenBank/DDBJ whole genome shotgun (WGS) entry which is preliminary data.</text>
</comment>
<comment type="catalytic activity">
    <reaction evidence="2 4">
        <text>L-methionyl-[protein] + [thioredoxin]-disulfide + H2O = L-methionyl-(S)-S-oxide-[protein] + [thioredoxin]-dithiol</text>
        <dbReference type="Rhea" id="RHEA:14217"/>
        <dbReference type="Rhea" id="RHEA-COMP:10698"/>
        <dbReference type="Rhea" id="RHEA-COMP:10700"/>
        <dbReference type="Rhea" id="RHEA-COMP:12313"/>
        <dbReference type="Rhea" id="RHEA-COMP:12315"/>
        <dbReference type="ChEBI" id="CHEBI:15377"/>
        <dbReference type="ChEBI" id="CHEBI:16044"/>
        <dbReference type="ChEBI" id="CHEBI:29950"/>
        <dbReference type="ChEBI" id="CHEBI:44120"/>
        <dbReference type="ChEBI" id="CHEBI:50058"/>
        <dbReference type="EC" id="1.8.4.11"/>
    </reaction>
</comment>
<dbReference type="HAMAP" id="MF_01401">
    <property type="entry name" value="MsrA"/>
    <property type="match status" value="1"/>
</dbReference>